<dbReference type="InterPro" id="IPR017850">
    <property type="entry name" value="Alkaline_phosphatase_core_sf"/>
</dbReference>
<organism evidence="1 2">
    <name type="scientific">Halohasta litchfieldiae</name>
    <dbReference type="NCBI Taxonomy" id="1073996"/>
    <lineage>
        <taxon>Archaea</taxon>
        <taxon>Methanobacteriati</taxon>
        <taxon>Methanobacteriota</taxon>
        <taxon>Stenosarchaea group</taxon>
        <taxon>Halobacteria</taxon>
        <taxon>Halobacteriales</taxon>
        <taxon>Haloferacaceae</taxon>
        <taxon>Halohasta</taxon>
    </lineage>
</organism>
<dbReference type="EMBL" id="FNYR01000059">
    <property type="protein sequence ID" value="SEJ36923.1"/>
    <property type="molecule type" value="Genomic_DNA"/>
</dbReference>
<dbReference type="KEGG" id="hae:halTADL_2464"/>
<accession>A0A2H4Q4A6</accession>
<dbReference type="OrthoDB" id="100846at2157"/>
<reference evidence="1 2" key="1">
    <citation type="submission" date="2016-10" db="EMBL/GenBank/DDBJ databases">
        <authorList>
            <person name="de Groot N.N."/>
        </authorList>
    </citation>
    <scope>NUCLEOTIDE SEQUENCE [LARGE SCALE GENOMIC DNA]</scope>
    <source>
        <strain evidence="1 2">DSM 22187</strain>
    </source>
</reference>
<evidence type="ECO:0008006" key="3">
    <source>
        <dbReference type="Google" id="ProtNLM"/>
    </source>
</evidence>
<proteinExistence type="predicted"/>
<name>A0A1H6Y6M5_9EURY</name>
<gene>
    <name evidence="1" type="ORF">SAMN05444271_1592</name>
</gene>
<dbReference type="GeneID" id="35003236"/>
<dbReference type="RefSeq" id="WP_089673958.1">
    <property type="nucleotide sequence ID" value="NZ_CP024845.1"/>
</dbReference>
<dbReference type="SUPFAM" id="SSF53649">
    <property type="entry name" value="Alkaline phosphatase-like"/>
    <property type="match status" value="1"/>
</dbReference>
<keyword evidence="2" id="KW-1185">Reference proteome</keyword>
<dbReference type="Proteomes" id="UP000198888">
    <property type="component" value="Unassembled WGS sequence"/>
</dbReference>
<protein>
    <recommendedName>
        <fullName evidence="3">Sulfatase</fullName>
    </recommendedName>
</protein>
<sequence>MNEEWDILVILDACRYDVFSSVIDIAGTVESKVSRGSNTSEFLYGNFTGEQHLDTVYTTANPQLEKHLESIGVEFHDINHVWNSDRWDADLGTVRPTQMTEACLESLERYPNKRHIFHYLQPHYPFIGTELAQVGRGIIEDFGTDIWGLKMRDRIEYTKESIADAYISNLELALESVTELLSHISGKVVVTSDHGNMIGERSRPIPITEWGHPSKTYTPQLVDVPWLTVETGQRPDIYAEQSLYEPEAVEDAVVTDRLKDLGYV</sequence>
<dbReference type="Gene3D" id="3.40.720.10">
    <property type="entry name" value="Alkaline Phosphatase, subunit A"/>
    <property type="match status" value="1"/>
</dbReference>
<evidence type="ECO:0000313" key="1">
    <source>
        <dbReference type="EMBL" id="SEJ36923.1"/>
    </source>
</evidence>
<accession>A0A1H6Y6M5</accession>
<dbReference type="AlphaFoldDB" id="A0A1H6Y6M5"/>
<dbReference type="STRING" id="1073996.SAMN05444271_1592"/>
<evidence type="ECO:0000313" key="2">
    <source>
        <dbReference type="Proteomes" id="UP000198888"/>
    </source>
</evidence>